<evidence type="ECO:0000313" key="3">
    <source>
        <dbReference type="Proteomes" id="UP000215902"/>
    </source>
</evidence>
<name>A0A267H283_9PLAT</name>
<keyword evidence="3" id="KW-1185">Reference proteome</keyword>
<protein>
    <submittedName>
        <fullName evidence="2">Uncharacterized protein</fullName>
    </submittedName>
</protein>
<accession>A0A267H283</accession>
<feature type="compositionally biased region" description="Basic and acidic residues" evidence="1">
    <location>
        <begin position="273"/>
        <end position="302"/>
    </location>
</feature>
<organism evidence="2 3">
    <name type="scientific">Macrostomum lignano</name>
    <dbReference type="NCBI Taxonomy" id="282301"/>
    <lineage>
        <taxon>Eukaryota</taxon>
        <taxon>Metazoa</taxon>
        <taxon>Spiralia</taxon>
        <taxon>Lophotrochozoa</taxon>
        <taxon>Platyhelminthes</taxon>
        <taxon>Rhabditophora</taxon>
        <taxon>Macrostomorpha</taxon>
        <taxon>Macrostomida</taxon>
        <taxon>Macrostomidae</taxon>
        <taxon>Macrostomum</taxon>
    </lineage>
</organism>
<sequence>GGEFTNGGFSAPASTTAAAATAGNVSLPSPQFASLCAQLDPPDGLLLGSRELESRTVRTDQAEAATTASRRYRVVSLAPLPRLAVSGAASAARAAAEATDGAVIGWYRRRIGDCLRPEQQPQLVQLSAKEAHIHRRLCEEFKQPDLLLVLVQHARDATTQALVTDTTALQLHPGSGGVSGGAMECLPMEVLPVCRTHLAPQRGGGTAAGAASEAAGGGSDGSCDTVRALRQADRLRCGHLAAELASAADAGFVESQAALEALVELLARPPKPTRGDIGEGDARGVADGGRKLQLERQESPVF</sequence>
<comment type="caution">
    <text evidence="2">The sequence shown here is derived from an EMBL/GenBank/DDBJ whole genome shotgun (WGS) entry which is preliminary data.</text>
</comment>
<proteinExistence type="predicted"/>
<feature type="region of interest" description="Disordered" evidence="1">
    <location>
        <begin position="268"/>
        <end position="302"/>
    </location>
</feature>
<feature type="region of interest" description="Disordered" evidence="1">
    <location>
        <begin position="202"/>
        <end position="222"/>
    </location>
</feature>
<reference evidence="2 3" key="1">
    <citation type="submission" date="2017-06" db="EMBL/GenBank/DDBJ databases">
        <title>A platform for efficient transgenesis in Macrostomum lignano, a flatworm model organism for stem cell research.</title>
        <authorList>
            <person name="Berezikov E."/>
        </authorList>
    </citation>
    <scope>NUCLEOTIDE SEQUENCE [LARGE SCALE GENOMIC DNA]</scope>
    <source>
        <strain evidence="2">DV1</strain>
        <tissue evidence="2">Whole organism</tissue>
    </source>
</reference>
<evidence type="ECO:0000313" key="2">
    <source>
        <dbReference type="EMBL" id="PAA92410.1"/>
    </source>
</evidence>
<gene>
    <name evidence="2" type="ORF">BOX15_Mlig033937g1</name>
</gene>
<evidence type="ECO:0000256" key="1">
    <source>
        <dbReference type="SAM" id="MobiDB-lite"/>
    </source>
</evidence>
<dbReference type="Proteomes" id="UP000215902">
    <property type="component" value="Unassembled WGS sequence"/>
</dbReference>
<dbReference type="AlphaFoldDB" id="A0A267H283"/>
<feature type="non-terminal residue" evidence="2">
    <location>
        <position position="1"/>
    </location>
</feature>
<dbReference type="EMBL" id="NIVC01000052">
    <property type="protein sequence ID" value="PAA92410.1"/>
    <property type="molecule type" value="Genomic_DNA"/>
</dbReference>